<dbReference type="Proteomes" id="UP000501325">
    <property type="component" value="Chromosome"/>
</dbReference>
<keyword evidence="5" id="KW-0119">Carbohydrate metabolism</keyword>
<dbReference type="Gene3D" id="3.20.20.70">
    <property type="entry name" value="Aldolase class I"/>
    <property type="match status" value="1"/>
</dbReference>
<proteinExistence type="inferred from homology"/>
<evidence type="ECO:0000313" key="9">
    <source>
        <dbReference type="Proteomes" id="UP000501325"/>
    </source>
</evidence>
<dbReference type="EMBL" id="UXHF01000001">
    <property type="protein sequence ID" value="VDC49628.1"/>
    <property type="molecule type" value="Genomic_DNA"/>
</dbReference>
<comment type="pathway">
    <text evidence="1">Carbohydrate acid metabolism.</text>
</comment>
<reference evidence="6 9" key="2">
    <citation type="submission" date="2020-01" db="EMBL/GenBank/DDBJ databases">
        <authorList>
            <person name="Wang S."/>
        </authorList>
    </citation>
    <scope>NUCLEOTIDE SEQUENCE [LARGE SCALE GENOMIC DNA]</scope>
    <source>
        <strain evidence="6 9">D151-2-6</strain>
    </source>
</reference>
<dbReference type="Pfam" id="PF01081">
    <property type="entry name" value="Aldolase"/>
    <property type="match status" value="1"/>
</dbReference>
<evidence type="ECO:0000256" key="1">
    <source>
        <dbReference type="ARBA" id="ARBA00004761"/>
    </source>
</evidence>
<comment type="subunit">
    <text evidence="3">Homotrimer.</text>
</comment>
<dbReference type="RefSeq" id="WP_008260372.1">
    <property type="nucleotide sequence ID" value="NZ_CP048751.1"/>
</dbReference>
<dbReference type="PANTHER" id="PTHR30246">
    <property type="entry name" value="2-KETO-3-DEOXY-6-PHOSPHOGLUCONATE ALDOLASE"/>
    <property type="match status" value="1"/>
</dbReference>
<dbReference type="PROSITE" id="PS00160">
    <property type="entry name" value="ALDOLASE_KDPG_KHG_2"/>
    <property type="match status" value="1"/>
</dbReference>
<evidence type="ECO:0000256" key="4">
    <source>
        <dbReference type="ARBA" id="ARBA00023239"/>
    </source>
</evidence>
<comment type="similarity">
    <text evidence="2">Belongs to the KHG/KDPG aldolase family.</text>
</comment>
<evidence type="ECO:0000313" key="7">
    <source>
        <dbReference type="EMBL" id="VDC49628.1"/>
    </source>
</evidence>
<dbReference type="EMBL" id="CP048751">
    <property type="protein sequence ID" value="QIH71845.1"/>
    <property type="molecule type" value="Genomic_DNA"/>
</dbReference>
<gene>
    <name evidence="7" type="primary">dgoA</name>
    <name evidence="7" type="ORF">BREV_BREV_00115</name>
    <name evidence="6" type="ORF">GYM46_01950</name>
</gene>
<dbReference type="AlphaFoldDB" id="A0A6G7EE10"/>
<sequence>MTQAVEKALKTLPLVAILRGLTPEEAVEIGEVLVAAGFTCLEVPLNSPRALESIRRLRDAMDGRAVVGAGTVLTPSAAQDVADAGGQLVISPNVDPRVIERARALGLFTMPGFFTPTEAFTALEAGADVLKLFPAELAGPGAVKAIKAVLPKGQPVYAVGGVDPDNMGAWRAAGADGFGIGSALYRPGRTADEVGAAACAFVAAWFGSGQ</sequence>
<protein>
    <submittedName>
        <fullName evidence="7">2-dehydro-3-deoxy-6-phosphogalactonate aldolase</fullName>
    </submittedName>
</protein>
<keyword evidence="8" id="KW-1185">Reference proteome</keyword>
<dbReference type="InterPro" id="IPR013785">
    <property type="entry name" value="Aldolase_TIM"/>
</dbReference>
<dbReference type="SUPFAM" id="SSF51569">
    <property type="entry name" value="Aldolase"/>
    <property type="match status" value="1"/>
</dbReference>
<evidence type="ECO:0000313" key="6">
    <source>
        <dbReference type="EMBL" id="QIH71845.1"/>
    </source>
</evidence>
<accession>A0A6G7EE10</accession>
<dbReference type="NCBIfam" id="NF006600">
    <property type="entry name" value="PRK09140.1"/>
    <property type="match status" value="1"/>
</dbReference>
<name>A0A6G7EE10_9CAUL</name>
<dbReference type="PANTHER" id="PTHR30246:SF1">
    <property type="entry name" value="2-DEHYDRO-3-DEOXY-6-PHOSPHOGALACTONATE ALDOLASE-RELATED"/>
    <property type="match status" value="1"/>
</dbReference>
<dbReference type="InterPro" id="IPR000887">
    <property type="entry name" value="Aldlse_KDPG_KHG"/>
</dbReference>
<reference evidence="7 8" key="1">
    <citation type="submission" date="2018-11" db="EMBL/GenBank/DDBJ databases">
        <authorList>
            <person name="Peiro R."/>
            <person name="Begona"/>
            <person name="Cbmso G."/>
            <person name="Lopez M."/>
            <person name="Gonzalez S."/>
            <person name="Sacristan E."/>
            <person name="Castillo E."/>
        </authorList>
    </citation>
    <scope>NUCLEOTIDE SEQUENCE [LARGE SCALE GENOMIC DNA]</scope>
    <source>
        <strain evidence="7">Brev_genome</strain>
    </source>
</reference>
<evidence type="ECO:0000256" key="5">
    <source>
        <dbReference type="ARBA" id="ARBA00023277"/>
    </source>
</evidence>
<dbReference type="CDD" id="cd00452">
    <property type="entry name" value="KDPG_aldolase"/>
    <property type="match status" value="1"/>
</dbReference>
<organism evidence="7 8">
    <name type="scientific">Brevundimonas mediterranea</name>
    <dbReference type="NCBI Taxonomy" id="74329"/>
    <lineage>
        <taxon>Bacteria</taxon>
        <taxon>Pseudomonadati</taxon>
        <taxon>Pseudomonadota</taxon>
        <taxon>Alphaproteobacteria</taxon>
        <taxon>Caulobacterales</taxon>
        <taxon>Caulobacteraceae</taxon>
        <taxon>Brevundimonas</taxon>
    </lineage>
</organism>
<dbReference type="GO" id="GO:0016829">
    <property type="term" value="F:lyase activity"/>
    <property type="evidence" value="ECO:0007669"/>
    <property type="project" value="UniProtKB-KW"/>
</dbReference>
<evidence type="ECO:0000256" key="3">
    <source>
        <dbReference type="ARBA" id="ARBA00011233"/>
    </source>
</evidence>
<keyword evidence="4" id="KW-0456">Lyase</keyword>
<evidence type="ECO:0000313" key="8">
    <source>
        <dbReference type="Proteomes" id="UP000289220"/>
    </source>
</evidence>
<evidence type="ECO:0000256" key="2">
    <source>
        <dbReference type="ARBA" id="ARBA00006906"/>
    </source>
</evidence>
<dbReference type="Proteomes" id="UP000289220">
    <property type="component" value="Unassembled WGS sequence"/>
</dbReference>
<dbReference type="InterPro" id="IPR031338">
    <property type="entry name" value="KDPG/KHG_AS_2"/>
</dbReference>
<dbReference type="KEGG" id="bmed:GYM46_01950"/>